<evidence type="ECO:0000313" key="2">
    <source>
        <dbReference type="EMBL" id="KAH3749618.1"/>
    </source>
</evidence>
<dbReference type="EMBL" id="JAIWYP010000010">
    <property type="protein sequence ID" value="KAH3749618.1"/>
    <property type="molecule type" value="Genomic_DNA"/>
</dbReference>
<reference evidence="2" key="1">
    <citation type="journal article" date="2019" name="bioRxiv">
        <title>The Genome of the Zebra Mussel, Dreissena polymorpha: A Resource for Invasive Species Research.</title>
        <authorList>
            <person name="McCartney M.A."/>
            <person name="Auch B."/>
            <person name="Kono T."/>
            <person name="Mallez S."/>
            <person name="Zhang Y."/>
            <person name="Obille A."/>
            <person name="Becker A."/>
            <person name="Abrahante J.E."/>
            <person name="Garbe J."/>
            <person name="Badalamenti J.P."/>
            <person name="Herman A."/>
            <person name="Mangelson H."/>
            <person name="Liachko I."/>
            <person name="Sullivan S."/>
            <person name="Sone E.D."/>
            <person name="Koren S."/>
            <person name="Silverstein K.A.T."/>
            <person name="Beckman K.B."/>
            <person name="Gohl D.M."/>
        </authorList>
    </citation>
    <scope>NUCLEOTIDE SEQUENCE</scope>
    <source>
        <strain evidence="2">Duluth1</strain>
        <tissue evidence="2">Whole animal</tissue>
    </source>
</reference>
<reference evidence="2" key="2">
    <citation type="submission" date="2020-11" db="EMBL/GenBank/DDBJ databases">
        <authorList>
            <person name="McCartney M.A."/>
            <person name="Auch B."/>
            <person name="Kono T."/>
            <person name="Mallez S."/>
            <person name="Becker A."/>
            <person name="Gohl D.M."/>
            <person name="Silverstein K.A.T."/>
            <person name="Koren S."/>
            <person name="Bechman K.B."/>
            <person name="Herman A."/>
            <person name="Abrahante J.E."/>
            <person name="Garbe J."/>
        </authorList>
    </citation>
    <scope>NUCLEOTIDE SEQUENCE</scope>
    <source>
        <strain evidence="2">Duluth1</strain>
        <tissue evidence="2">Whole animal</tissue>
    </source>
</reference>
<name>A0A9D4I718_DREPO</name>
<protein>
    <submittedName>
        <fullName evidence="2">Uncharacterized protein</fullName>
    </submittedName>
</protein>
<feature type="region of interest" description="Disordered" evidence="1">
    <location>
        <begin position="1"/>
        <end position="20"/>
    </location>
</feature>
<sequence length="50" mass="5335">MKQGPVFAGRSSRTSMDSPPFLTAALPAEKVEEVAGLPLKTRSCIITMTI</sequence>
<dbReference type="Proteomes" id="UP000828390">
    <property type="component" value="Unassembled WGS sequence"/>
</dbReference>
<evidence type="ECO:0000256" key="1">
    <source>
        <dbReference type="SAM" id="MobiDB-lite"/>
    </source>
</evidence>
<dbReference type="AlphaFoldDB" id="A0A9D4I718"/>
<evidence type="ECO:0000313" key="3">
    <source>
        <dbReference type="Proteomes" id="UP000828390"/>
    </source>
</evidence>
<keyword evidence="3" id="KW-1185">Reference proteome</keyword>
<gene>
    <name evidence="2" type="ORF">DPMN_184119</name>
</gene>
<proteinExistence type="predicted"/>
<accession>A0A9D4I718</accession>
<organism evidence="2 3">
    <name type="scientific">Dreissena polymorpha</name>
    <name type="common">Zebra mussel</name>
    <name type="synonym">Mytilus polymorpha</name>
    <dbReference type="NCBI Taxonomy" id="45954"/>
    <lineage>
        <taxon>Eukaryota</taxon>
        <taxon>Metazoa</taxon>
        <taxon>Spiralia</taxon>
        <taxon>Lophotrochozoa</taxon>
        <taxon>Mollusca</taxon>
        <taxon>Bivalvia</taxon>
        <taxon>Autobranchia</taxon>
        <taxon>Heteroconchia</taxon>
        <taxon>Euheterodonta</taxon>
        <taxon>Imparidentia</taxon>
        <taxon>Neoheterodontei</taxon>
        <taxon>Myida</taxon>
        <taxon>Dreissenoidea</taxon>
        <taxon>Dreissenidae</taxon>
        <taxon>Dreissena</taxon>
    </lineage>
</organism>
<comment type="caution">
    <text evidence="2">The sequence shown here is derived from an EMBL/GenBank/DDBJ whole genome shotgun (WGS) entry which is preliminary data.</text>
</comment>